<feature type="transmembrane region" description="Helical" evidence="2">
    <location>
        <begin position="23"/>
        <end position="42"/>
    </location>
</feature>
<gene>
    <name evidence="3" type="ORF">J2X15_003485</name>
</gene>
<evidence type="ECO:0000313" key="4">
    <source>
        <dbReference type="Proteomes" id="UP001268089"/>
    </source>
</evidence>
<dbReference type="RefSeq" id="WP_310345085.1">
    <property type="nucleotide sequence ID" value="NZ_JAVDXO010000009.1"/>
</dbReference>
<comment type="caution">
    <text evidence="3">The sequence shown here is derived from an EMBL/GenBank/DDBJ whole genome shotgun (WGS) entry which is preliminary data.</text>
</comment>
<feature type="transmembrane region" description="Helical" evidence="2">
    <location>
        <begin position="166"/>
        <end position="190"/>
    </location>
</feature>
<keyword evidence="2" id="KW-1133">Transmembrane helix</keyword>
<dbReference type="Pfam" id="PF14235">
    <property type="entry name" value="DUF4337"/>
    <property type="match status" value="1"/>
</dbReference>
<evidence type="ECO:0000313" key="3">
    <source>
        <dbReference type="EMBL" id="MDR7308176.1"/>
    </source>
</evidence>
<name>A0ABU1ZUH5_9BURK</name>
<protein>
    <recommendedName>
        <fullName evidence="5">DUF4337 domain-containing protein</fullName>
    </recommendedName>
</protein>
<dbReference type="InterPro" id="IPR025570">
    <property type="entry name" value="DUF4337"/>
</dbReference>
<keyword evidence="4" id="KW-1185">Reference proteome</keyword>
<feature type="coiled-coil region" evidence="1">
    <location>
        <begin position="103"/>
        <end position="137"/>
    </location>
</feature>
<keyword evidence="2" id="KW-0472">Membrane</keyword>
<dbReference type="Proteomes" id="UP001268089">
    <property type="component" value="Unassembled WGS sequence"/>
</dbReference>
<accession>A0ABU1ZUH5</accession>
<sequence length="200" mass="22077">MDIDPLEMVETAQSGARKPRAAWLNPAVAITVALLATFMGICKVKDDNIVQAMQQAQADKLDHWQFYQARNIREEVAKSTLVQLRLQALAATPKQQAAYAEQIQMYETLAKEQNSKKDELKRQAEKDQASYDALNYRDDQFDLSDASIAIAISLLAVASLTQLPWLYLLALLPSGFGFVMGAAGLAGWALHPEGLIKLLS</sequence>
<evidence type="ECO:0000256" key="2">
    <source>
        <dbReference type="SAM" id="Phobius"/>
    </source>
</evidence>
<proteinExistence type="predicted"/>
<keyword evidence="2" id="KW-0812">Transmembrane</keyword>
<dbReference type="EMBL" id="JAVDXO010000009">
    <property type="protein sequence ID" value="MDR7308176.1"/>
    <property type="molecule type" value="Genomic_DNA"/>
</dbReference>
<evidence type="ECO:0008006" key="5">
    <source>
        <dbReference type="Google" id="ProtNLM"/>
    </source>
</evidence>
<keyword evidence="1" id="KW-0175">Coiled coil</keyword>
<evidence type="ECO:0000256" key="1">
    <source>
        <dbReference type="SAM" id="Coils"/>
    </source>
</evidence>
<reference evidence="3 4" key="1">
    <citation type="submission" date="2023-07" db="EMBL/GenBank/DDBJ databases">
        <title>Sorghum-associated microbial communities from plants grown in Nebraska, USA.</title>
        <authorList>
            <person name="Schachtman D."/>
        </authorList>
    </citation>
    <scope>NUCLEOTIDE SEQUENCE [LARGE SCALE GENOMIC DNA]</scope>
    <source>
        <strain evidence="3 4">BE308</strain>
    </source>
</reference>
<organism evidence="3 4">
    <name type="scientific">Rhodoferax saidenbachensis</name>
    <dbReference type="NCBI Taxonomy" id="1484693"/>
    <lineage>
        <taxon>Bacteria</taxon>
        <taxon>Pseudomonadati</taxon>
        <taxon>Pseudomonadota</taxon>
        <taxon>Betaproteobacteria</taxon>
        <taxon>Burkholderiales</taxon>
        <taxon>Comamonadaceae</taxon>
        <taxon>Rhodoferax</taxon>
    </lineage>
</organism>